<dbReference type="EMBL" id="CAJNOL010018332">
    <property type="protein sequence ID" value="CAF1681251.1"/>
    <property type="molecule type" value="Genomic_DNA"/>
</dbReference>
<name>A0A815YE82_9BILA</name>
<evidence type="ECO:0000313" key="4">
    <source>
        <dbReference type="Proteomes" id="UP000663870"/>
    </source>
</evidence>
<sequence length="159" mass="18789">HSIFPDLNKNLIKRSKELSNKINITTNELFYLSILVPTRHQKCSFAPEQITTDLICQRINSQFRLSPNIKFYLQSIINSLICSFNHEINLLKLELNIKTKQLSFYRHSLTNIHCQYIQNLIQILSTGQQSFNKQLQIQFYEPLVNIINDFNRMNNEKTD</sequence>
<comment type="caution">
    <text evidence="1">The sequence shown here is derived from an EMBL/GenBank/DDBJ whole genome shotgun (WGS) entry which is preliminary data.</text>
</comment>
<dbReference type="AlphaFoldDB" id="A0A815YE82"/>
<dbReference type="EMBL" id="CAJNOH010016381">
    <property type="protein sequence ID" value="CAF1570474.1"/>
    <property type="molecule type" value="Genomic_DNA"/>
</dbReference>
<evidence type="ECO:0000313" key="3">
    <source>
        <dbReference type="Proteomes" id="UP000663854"/>
    </source>
</evidence>
<evidence type="ECO:0000313" key="2">
    <source>
        <dbReference type="EMBL" id="CAF1681251.1"/>
    </source>
</evidence>
<dbReference type="Proteomes" id="UP000663854">
    <property type="component" value="Unassembled WGS sequence"/>
</dbReference>
<organism evidence="1 3">
    <name type="scientific">Rotaria sordida</name>
    <dbReference type="NCBI Taxonomy" id="392033"/>
    <lineage>
        <taxon>Eukaryota</taxon>
        <taxon>Metazoa</taxon>
        <taxon>Spiralia</taxon>
        <taxon>Gnathifera</taxon>
        <taxon>Rotifera</taxon>
        <taxon>Eurotatoria</taxon>
        <taxon>Bdelloidea</taxon>
        <taxon>Philodinida</taxon>
        <taxon>Philodinidae</taxon>
        <taxon>Rotaria</taxon>
    </lineage>
</organism>
<accession>A0A815YE82</accession>
<evidence type="ECO:0000313" key="1">
    <source>
        <dbReference type="EMBL" id="CAF1570474.1"/>
    </source>
</evidence>
<reference evidence="1" key="1">
    <citation type="submission" date="2021-02" db="EMBL/GenBank/DDBJ databases">
        <authorList>
            <person name="Nowell W R."/>
        </authorList>
    </citation>
    <scope>NUCLEOTIDE SEQUENCE</scope>
</reference>
<keyword evidence="4" id="KW-1185">Reference proteome</keyword>
<proteinExistence type="predicted"/>
<gene>
    <name evidence="2" type="ORF">JXQ802_LOCUS59194</name>
    <name evidence="1" type="ORF">PYM288_LOCUS42538</name>
</gene>
<protein>
    <submittedName>
        <fullName evidence="1">Uncharacterized protein</fullName>
    </submittedName>
</protein>
<feature type="non-terminal residue" evidence="1">
    <location>
        <position position="1"/>
    </location>
</feature>
<feature type="non-terminal residue" evidence="1">
    <location>
        <position position="159"/>
    </location>
</feature>
<dbReference type="Proteomes" id="UP000663870">
    <property type="component" value="Unassembled WGS sequence"/>
</dbReference>